<protein>
    <submittedName>
        <fullName evidence="13">Coproporphyrinogen III oxidase, oxygen-independent</fullName>
        <ecNumber evidence="13">1.3.99.22</ecNumber>
    </submittedName>
</protein>
<evidence type="ECO:0000256" key="2">
    <source>
        <dbReference type="ARBA" id="ARBA00004496"/>
    </source>
</evidence>
<keyword evidence="11" id="KW-0627">Porphyrin biosynthesis</keyword>
<comment type="cofactor">
    <cofactor evidence="1">
        <name>[4Fe-4S] cluster</name>
        <dbReference type="ChEBI" id="CHEBI:49883"/>
    </cofactor>
</comment>
<dbReference type="GO" id="GO:0006779">
    <property type="term" value="P:porphyrin-containing compound biosynthetic process"/>
    <property type="evidence" value="ECO:0007669"/>
    <property type="project" value="UniProtKB-KW"/>
</dbReference>
<evidence type="ECO:0000259" key="12">
    <source>
        <dbReference type="Pfam" id="PF06969"/>
    </source>
</evidence>
<dbReference type="Gene3D" id="1.10.10.920">
    <property type="match status" value="1"/>
</dbReference>
<keyword evidence="9" id="KW-0408">Iron</keyword>
<keyword evidence="8 13" id="KW-0560">Oxidoreductase</keyword>
<comment type="subcellular location">
    <subcellularLocation>
        <location evidence="2">Cytoplasm</location>
    </subcellularLocation>
</comment>
<keyword evidence="4" id="KW-0004">4Fe-4S</keyword>
<evidence type="ECO:0000256" key="9">
    <source>
        <dbReference type="ARBA" id="ARBA00023004"/>
    </source>
</evidence>
<keyword evidence="6" id="KW-0949">S-adenosyl-L-methionine</keyword>
<evidence type="ECO:0000256" key="8">
    <source>
        <dbReference type="ARBA" id="ARBA00023002"/>
    </source>
</evidence>
<dbReference type="InterPro" id="IPR058240">
    <property type="entry name" value="rSAM_sf"/>
</dbReference>
<evidence type="ECO:0000256" key="6">
    <source>
        <dbReference type="ARBA" id="ARBA00022691"/>
    </source>
</evidence>
<evidence type="ECO:0000256" key="10">
    <source>
        <dbReference type="ARBA" id="ARBA00023014"/>
    </source>
</evidence>
<dbReference type="Pfam" id="PF06969">
    <property type="entry name" value="HemN_C"/>
    <property type="match status" value="1"/>
</dbReference>
<evidence type="ECO:0000256" key="3">
    <source>
        <dbReference type="ARBA" id="ARBA00011245"/>
    </source>
</evidence>
<sequence length="105" mass="12290">DEARLPIARGVAIDDDDRLRAEIIQQLICHGDLNIQQVEREFAIHFDDYFQPELEKLQHMQADGLLEVDGQHININQRGSLLIRNICKVFDRYRADQEGRFSKMI</sequence>
<dbReference type="GO" id="GO:0016491">
    <property type="term" value="F:oxidoreductase activity"/>
    <property type="evidence" value="ECO:0007669"/>
    <property type="project" value="UniProtKB-KW"/>
</dbReference>
<feature type="domain" description="HemN C-terminal" evidence="12">
    <location>
        <begin position="14"/>
        <end position="82"/>
    </location>
</feature>
<dbReference type="GO" id="GO:0046872">
    <property type="term" value="F:metal ion binding"/>
    <property type="evidence" value="ECO:0007669"/>
    <property type="project" value="UniProtKB-KW"/>
</dbReference>
<keyword evidence="5" id="KW-0963">Cytoplasm</keyword>
<gene>
    <name evidence="13" type="ORF">MNBD_GAMMA14-383</name>
</gene>
<evidence type="ECO:0000256" key="7">
    <source>
        <dbReference type="ARBA" id="ARBA00022723"/>
    </source>
</evidence>
<accession>A0A3B0YKY5</accession>
<proteinExistence type="predicted"/>
<evidence type="ECO:0000256" key="4">
    <source>
        <dbReference type="ARBA" id="ARBA00022485"/>
    </source>
</evidence>
<organism evidence="13">
    <name type="scientific">hydrothermal vent metagenome</name>
    <dbReference type="NCBI Taxonomy" id="652676"/>
    <lineage>
        <taxon>unclassified sequences</taxon>
        <taxon>metagenomes</taxon>
        <taxon>ecological metagenomes</taxon>
    </lineage>
</organism>
<reference evidence="13" key="1">
    <citation type="submission" date="2018-06" db="EMBL/GenBank/DDBJ databases">
        <authorList>
            <person name="Zhirakovskaya E."/>
        </authorList>
    </citation>
    <scope>NUCLEOTIDE SEQUENCE</scope>
</reference>
<feature type="non-terminal residue" evidence="13">
    <location>
        <position position="1"/>
    </location>
</feature>
<evidence type="ECO:0000256" key="11">
    <source>
        <dbReference type="ARBA" id="ARBA00023244"/>
    </source>
</evidence>
<dbReference type="FunFam" id="1.10.10.920:FF:000001">
    <property type="entry name" value="Coproporphyrinogen-III oxidase"/>
    <property type="match status" value="1"/>
</dbReference>
<dbReference type="SUPFAM" id="SSF102114">
    <property type="entry name" value="Radical SAM enzymes"/>
    <property type="match status" value="1"/>
</dbReference>
<evidence type="ECO:0000313" key="13">
    <source>
        <dbReference type="EMBL" id="VAW76783.1"/>
    </source>
</evidence>
<dbReference type="EMBL" id="UOFM01000194">
    <property type="protein sequence ID" value="VAW76783.1"/>
    <property type="molecule type" value="Genomic_DNA"/>
</dbReference>
<dbReference type="InterPro" id="IPR010723">
    <property type="entry name" value="HemN_C"/>
</dbReference>
<dbReference type="GO" id="GO:0005737">
    <property type="term" value="C:cytoplasm"/>
    <property type="evidence" value="ECO:0007669"/>
    <property type="project" value="UniProtKB-SubCell"/>
</dbReference>
<dbReference type="EC" id="1.3.99.22" evidence="13"/>
<evidence type="ECO:0000256" key="1">
    <source>
        <dbReference type="ARBA" id="ARBA00001966"/>
    </source>
</evidence>
<comment type="subunit">
    <text evidence="3">Monomer.</text>
</comment>
<keyword evidence="10" id="KW-0411">Iron-sulfur</keyword>
<keyword evidence="7" id="KW-0479">Metal-binding</keyword>
<dbReference type="GO" id="GO:0051539">
    <property type="term" value="F:4 iron, 4 sulfur cluster binding"/>
    <property type="evidence" value="ECO:0007669"/>
    <property type="project" value="UniProtKB-KW"/>
</dbReference>
<evidence type="ECO:0000256" key="5">
    <source>
        <dbReference type="ARBA" id="ARBA00022490"/>
    </source>
</evidence>
<dbReference type="AlphaFoldDB" id="A0A3B0YKY5"/>
<name>A0A3B0YKY5_9ZZZZ</name>